<dbReference type="GO" id="GO:0016779">
    <property type="term" value="F:nucleotidyltransferase activity"/>
    <property type="evidence" value="ECO:0007669"/>
    <property type="project" value="UniProtKB-KW"/>
</dbReference>
<evidence type="ECO:0000256" key="1">
    <source>
        <dbReference type="RuleBase" id="RU365090"/>
    </source>
</evidence>
<dbReference type="GO" id="GO:0046872">
    <property type="term" value="F:metal ion binding"/>
    <property type="evidence" value="ECO:0007669"/>
    <property type="project" value="UniProtKB-UniRule"/>
</dbReference>
<dbReference type="EC" id="2.10.1.1" evidence="1"/>
<gene>
    <name evidence="3" type="ordered locus">Despr_2811</name>
</gene>
<feature type="domain" description="MoaB/Mog" evidence="2">
    <location>
        <begin position="181"/>
        <end position="313"/>
    </location>
</feature>
<keyword evidence="1" id="KW-0500">Molybdenum</keyword>
<keyword evidence="1" id="KW-0460">Magnesium</keyword>
<dbReference type="RefSeq" id="WP_015725470.1">
    <property type="nucleotide sequence ID" value="NC_014972.1"/>
</dbReference>
<keyword evidence="1" id="KW-0479">Metal-binding</keyword>
<keyword evidence="4" id="KW-1185">Reference proteome</keyword>
<keyword evidence="1" id="KW-0808">Transferase</keyword>
<accession>A0A7U3YP47</accession>
<dbReference type="AlphaFoldDB" id="A0A7U3YP47"/>
<organism evidence="3 4">
    <name type="scientific">Desulfobulbus propionicus (strain ATCC 33891 / DSM 2032 / VKM B-1956 / 1pr3)</name>
    <dbReference type="NCBI Taxonomy" id="577650"/>
    <lineage>
        <taxon>Bacteria</taxon>
        <taxon>Pseudomonadati</taxon>
        <taxon>Thermodesulfobacteriota</taxon>
        <taxon>Desulfobulbia</taxon>
        <taxon>Desulfobulbales</taxon>
        <taxon>Desulfobulbaceae</taxon>
        <taxon>Desulfobulbus</taxon>
    </lineage>
</organism>
<comment type="cofactor">
    <cofactor evidence="1">
        <name>Mg(2+)</name>
        <dbReference type="ChEBI" id="CHEBI:18420"/>
    </cofactor>
</comment>
<comment type="similarity">
    <text evidence="1">Belongs to the MoeA family.</text>
</comment>
<dbReference type="CDD" id="cd03522">
    <property type="entry name" value="MoeA_like"/>
    <property type="match status" value="1"/>
</dbReference>
<comment type="catalytic activity">
    <reaction evidence="1">
        <text>adenylyl-molybdopterin + molybdate = Mo-molybdopterin + AMP + H(+)</text>
        <dbReference type="Rhea" id="RHEA:35047"/>
        <dbReference type="ChEBI" id="CHEBI:15378"/>
        <dbReference type="ChEBI" id="CHEBI:36264"/>
        <dbReference type="ChEBI" id="CHEBI:62727"/>
        <dbReference type="ChEBI" id="CHEBI:71302"/>
        <dbReference type="ChEBI" id="CHEBI:456215"/>
    </reaction>
</comment>
<comment type="function">
    <text evidence="1">Catalyzes the insertion of molybdate into adenylated molybdopterin with the concomitant release of AMP.</text>
</comment>
<proteinExistence type="inferred from homology"/>
<evidence type="ECO:0000313" key="4">
    <source>
        <dbReference type="Proteomes" id="UP000006365"/>
    </source>
</evidence>
<reference evidence="3 4" key="1">
    <citation type="journal article" date="2011" name="Stand. Genomic Sci.">
        <title>Complete genome sequence of Desulfobulbus propionicus type strain (1pr3).</title>
        <authorList>
            <person name="Pagani I."/>
            <person name="Lapidus A."/>
            <person name="Nolan M."/>
            <person name="Lucas S."/>
            <person name="Hammon N."/>
            <person name="Deshpande S."/>
            <person name="Cheng J.F."/>
            <person name="Chertkov O."/>
            <person name="Davenport K."/>
            <person name="Tapia R."/>
            <person name="Han C."/>
            <person name="Goodwin L."/>
            <person name="Pitluck S."/>
            <person name="Liolios K."/>
            <person name="Mavromatis K."/>
            <person name="Ivanova N."/>
            <person name="Mikhailova N."/>
            <person name="Pati A."/>
            <person name="Chen A."/>
            <person name="Palaniappan K."/>
            <person name="Land M."/>
            <person name="Hauser L."/>
            <person name="Chang Y.J."/>
            <person name="Jeffries C.D."/>
            <person name="Detter J.C."/>
            <person name="Brambilla E."/>
            <person name="Kannan K.P."/>
            <person name="Djao O.D."/>
            <person name="Rohde M."/>
            <person name="Pukall R."/>
            <person name="Spring S."/>
            <person name="Goker M."/>
            <person name="Sikorski J."/>
            <person name="Woyke T."/>
            <person name="Bristow J."/>
            <person name="Eisen J.A."/>
            <person name="Markowitz V."/>
            <person name="Hugenholtz P."/>
            <person name="Kyrpides N.C."/>
            <person name="Klenk H.P."/>
        </authorList>
    </citation>
    <scope>NUCLEOTIDE SEQUENCE [LARGE SCALE GENOMIC DNA]</scope>
    <source>
        <strain evidence="4">ATCC 33891 / DSM 2032 / 1pr3</strain>
    </source>
</reference>
<dbReference type="Gene3D" id="3.40.980.10">
    <property type="entry name" value="MoaB/Mog-like domain"/>
    <property type="match status" value="1"/>
</dbReference>
<dbReference type="GO" id="GO:0005829">
    <property type="term" value="C:cytosol"/>
    <property type="evidence" value="ECO:0007669"/>
    <property type="project" value="TreeGrafter"/>
</dbReference>
<dbReference type="UniPathway" id="UPA00344"/>
<dbReference type="InterPro" id="IPR036425">
    <property type="entry name" value="MoaB/Mog-like_dom_sf"/>
</dbReference>
<dbReference type="PANTHER" id="PTHR10192:SF28">
    <property type="entry name" value="MOLYBDOPTERIN MOLYBDENUMTRANSFERASE"/>
    <property type="match status" value="1"/>
</dbReference>
<dbReference type="KEGG" id="dpr:Despr_2811"/>
<name>A0A7U3YP47_DESPD</name>
<comment type="pathway">
    <text evidence="1">Cofactor biosynthesis; molybdopterin biosynthesis.</text>
</comment>
<dbReference type="GO" id="GO:0006777">
    <property type="term" value="P:Mo-molybdopterin cofactor biosynthetic process"/>
    <property type="evidence" value="ECO:0007669"/>
    <property type="project" value="UniProtKB-UniRule"/>
</dbReference>
<sequence>MNEESLKKVVPVAEAVGMVLPHDITEIVKDEFKGRAFKKGHVIRPEDVEHLRRLGKEHIYVLRLSQDEIHENEAALLMAEALAGPGTEYSREIVEGKVSIVAATDGLLKINRESLYRLNVLGEVMCATLQDNTPVEKGEQVAASRMIPLVGKRKVVDEAVAIASSGTPIIQVRPLAKVEAGLVITGSEVFHGRIEDKFEQVLRDKLTRLGSDVIRVGFAPDDPGLIADEIRKCLEAGAELIVTSGGMSVDPDDVTRIGIKEAGAKAMVYGTPVLPGAMFLVGRIGRVPVLGVPACGMFHKITVLDLVLPRVLTGEFIGRDELATLGHGGLCRNCTRCQYPVCSFGKA</sequence>
<dbReference type="Proteomes" id="UP000006365">
    <property type="component" value="Chromosome"/>
</dbReference>
<dbReference type="InterPro" id="IPR038987">
    <property type="entry name" value="MoeA-like"/>
</dbReference>
<evidence type="ECO:0000259" key="2">
    <source>
        <dbReference type="SMART" id="SM00852"/>
    </source>
</evidence>
<protein>
    <recommendedName>
        <fullName evidence="1">Molybdopterin molybdenumtransferase</fullName>
        <ecNumber evidence="1">2.10.1.1</ecNumber>
    </recommendedName>
</protein>
<dbReference type="SUPFAM" id="SSF53218">
    <property type="entry name" value="Molybdenum cofactor biosynthesis proteins"/>
    <property type="match status" value="1"/>
</dbReference>
<dbReference type="GO" id="GO:0061599">
    <property type="term" value="F:molybdopterin molybdotransferase activity"/>
    <property type="evidence" value="ECO:0007669"/>
    <property type="project" value="UniProtKB-UniRule"/>
</dbReference>
<dbReference type="SMART" id="SM00852">
    <property type="entry name" value="MoCF_biosynth"/>
    <property type="match status" value="1"/>
</dbReference>
<dbReference type="EMBL" id="CP002364">
    <property type="protein sequence ID" value="ADW18945.1"/>
    <property type="molecule type" value="Genomic_DNA"/>
</dbReference>
<keyword evidence="3" id="KW-0548">Nucleotidyltransferase</keyword>
<dbReference type="InterPro" id="IPR001453">
    <property type="entry name" value="MoaB/Mog_dom"/>
</dbReference>
<dbReference type="PANTHER" id="PTHR10192">
    <property type="entry name" value="MOLYBDOPTERIN BIOSYNTHESIS PROTEIN"/>
    <property type="match status" value="1"/>
</dbReference>
<dbReference type="Pfam" id="PF00994">
    <property type="entry name" value="MoCF_biosynth"/>
    <property type="match status" value="1"/>
</dbReference>
<evidence type="ECO:0000313" key="3">
    <source>
        <dbReference type="EMBL" id="ADW18945.1"/>
    </source>
</evidence>
<keyword evidence="1" id="KW-0501">Molybdenum cofactor biosynthesis</keyword>